<feature type="chain" id="PRO_5041740664" evidence="1">
    <location>
        <begin position="21"/>
        <end position="167"/>
    </location>
</feature>
<dbReference type="AlphaFoldDB" id="A0AA85KI46"/>
<dbReference type="Proteomes" id="UP000050795">
    <property type="component" value="Unassembled WGS sequence"/>
</dbReference>
<feature type="signal peptide" evidence="1">
    <location>
        <begin position="1"/>
        <end position="20"/>
    </location>
</feature>
<reference evidence="2" key="1">
    <citation type="submission" date="2022-06" db="EMBL/GenBank/DDBJ databases">
        <authorList>
            <person name="Berger JAMES D."/>
            <person name="Berger JAMES D."/>
        </authorList>
    </citation>
    <scope>NUCLEOTIDE SEQUENCE [LARGE SCALE GENOMIC DNA]</scope>
</reference>
<proteinExistence type="predicted"/>
<accession>A0AA85KI46</accession>
<reference evidence="3" key="2">
    <citation type="submission" date="2023-11" db="UniProtKB">
        <authorList>
            <consortium name="WormBaseParasite"/>
        </authorList>
    </citation>
    <scope>IDENTIFICATION</scope>
</reference>
<sequence>MLFNWLVVILFLQAYDYVNAEWDVFDEKCEEKCSLYNLARSDCGRLCSKATGAQTFYCTLGCAKNSSTAEDYETCKGLCKAENLTKENCKVDCELTTESRYICDTVCADNVAASLPRCLFYCAKSYPPKVGCVEKPDKTGRECENPNLYNCTRWCYDGDWKRINSNL</sequence>
<keyword evidence="1" id="KW-0732">Signal</keyword>
<evidence type="ECO:0000256" key="1">
    <source>
        <dbReference type="SAM" id="SignalP"/>
    </source>
</evidence>
<dbReference type="WBParaSite" id="TREG1_95790.1">
    <property type="protein sequence ID" value="TREG1_95790.1"/>
    <property type="gene ID" value="TREG1_95790"/>
</dbReference>
<evidence type="ECO:0000313" key="3">
    <source>
        <dbReference type="WBParaSite" id="TREG1_95790.1"/>
    </source>
</evidence>
<name>A0AA85KI46_TRIRE</name>
<organism evidence="2 3">
    <name type="scientific">Trichobilharzia regenti</name>
    <name type="common">Nasal bird schistosome</name>
    <dbReference type="NCBI Taxonomy" id="157069"/>
    <lineage>
        <taxon>Eukaryota</taxon>
        <taxon>Metazoa</taxon>
        <taxon>Spiralia</taxon>
        <taxon>Lophotrochozoa</taxon>
        <taxon>Platyhelminthes</taxon>
        <taxon>Trematoda</taxon>
        <taxon>Digenea</taxon>
        <taxon>Strigeidida</taxon>
        <taxon>Schistosomatoidea</taxon>
        <taxon>Schistosomatidae</taxon>
        <taxon>Trichobilharzia</taxon>
    </lineage>
</organism>
<keyword evidence="2" id="KW-1185">Reference proteome</keyword>
<evidence type="ECO:0000313" key="2">
    <source>
        <dbReference type="Proteomes" id="UP000050795"/>
    </source>
</evidence>
<protein>
    <submittedName>
        <fullName evidence="3">Uncharacterized protein</fullName>
    </submittedName>
</protein>